<dbReference type="InParanoid" id="A0A1D5QBK3"/>
<sequence length="79" mass="8750">MIQLPPTGSLPQHVRVQDEIWVGKQPNHIYHSTPGPSQISCPHISKPIMGQTWWLTPVIPALWEAKAGGSLEVRGLRPP</sequence>
<dbReference type="GeneTree" id="ENSGT00980000201662"/>
<name>A0A1D5QBK3_MACMU</name>
<reference evidence="2" key="1">
    <citation type="journal article" date="2007" name="Science">
        <title>Evolutionary and biomedical insights from the rhesus macaque genome.</title>
        <authorList>
            <person name="Gibbs R.A."/>
            <person name="Rogers J."/>
            <person name="Katze M.G."/>
            <person name="Bumgarner R."/>
            <person name="Weinstock G.M."/>
            <person name="Mardis E.R."/>
            <person name="Remington K.A."/>
            <person name="Strausberg R.L."/>
            <person name="Venter J.C."/>
            <person name="Wilson R.K."/>
            <person name="Batzer M.A."/>
            <person name="Bustamante C.D."/>
            <person name="Eichler E.E."/>
            <person name="Hahn M.W."/>
            <person name="Hardison R.C."/>
            <person name="Makova K.D."/>
            <person name="Miller W."/>
            <person name="Milosavljevic A."/>
            <person name="Palermo R.E."/>
            <person name="Siepel A."/>
            <person name="Sikela J.M."/>
            <person name="Attaway T."/>
            <person name="Bell S."/>
            <person name="Bernard K.E."/>
            <person name="Buhay C.J."/>
            <person name="Chandrabose M.N."/>
            <person name="Dao M."/>
            <person name="Davis C."/>
            <person name="Delehaunty K.D."/>
            <person name="Ding Y."/>
            <person name="Dinh H.H."/>
            <person name="Dugan-Rocha S."/>
            <person name="Fulton L.A."/>
            <person name="Gabisi R.A."/>
            <person name="Garner T.T."/>
            <person name="Godfrey J."/>
            <person name="Hawes A.C."/>
            <person name="Hernandez J."/>
            <person name="Hines S."/>
            <person name="Holder M."/>
            <person name="Hume J."/>
            <person name="Jhangiani S.N."/>
            <person name="Joshi V."/>
            <person name="Khan Z.M."/>
            <person name="Kirkness E.F."/>
            <person name="Cree A."/>
            <person name="Fowler R.G."/>
            <person name="Lee S."/>
            <person name="Lewis L.R."/>
            <person name="Li Z."/>
            <person name="Liu Y.-S."/>
            <person name="Moore S.M."/>
            <person name="Muzny D."/>
            <person name="Nazareth L.V."/>
            <person name="Ngo D.N."/>
            <person name="Okwuonu G.O."/>
            <person name="Pai G."/>
            <person name="Parker D."/>
            <person name="Paul H.A."/>
            <person name="Pfannkoch C."/>
            <person name="Pohl C.S."/>
            <person name="Rogers Y.-H.C."/>
            <person name="Ruiz S.J."/>
            <person name="Sabo A."/>
            <person name="Santibanez J."/>
            <person name="Schneider B.W."/>
            <person name="Smith S.M."/>
            <person name="Sodergren E."/>
            <person name="Svatek A.F."/>
            <person name="Utterback T.R."/>
            <person name="Vattathil S."/>
            <person name="Warren W."/>
            <person name="White C.S."/>
            <person name="Chinwalla A.T."/>
            <person name="Feng Y."/>
            <person name="Halpern A.L."/>
            <person name="Hillier L.W."/>
            <person name="Huang X."/>
            <person name="Minx P."/>
            <person name="Nelson J.O."/>
            <person name="Pepin K.H."/>
            <person name="Qin X."/>
            <person name="Sutton G.G."/>
            <person name="Venter E."/>
            <person name="Walenz B.P."/>
            <person name="Wallis J.W."/>
            <person name="Worley K.C."/>
            <person name="Yang S.-P."/>
            <person name="Jones S.M."/>
            <person name="Marra M.A."/>
            <person name="Rocchi M."/>
            <person name="Schein J.E."/>
            <person name="Baertsch R."/>
            <person name="Clarke L."/>
            <person name="Csuros M."/>
            <person name="Glasscock J."/>
            <person name="Harris R.A."/>
            <person name="Havlak P."/>
            <person name="Jackson A.R."/>
            <person name="Jiang H."/>
            <person name="Liu Y."/>
            <person name="Messina D.N."/>
            <person name="Shen Y."/>
            <person name="Song H.X.-Z."/>
            <person name="Wylie T."/>
            <person name="Zhang L."/>
            <person name="Birney E."/>
            <person name="Han K."/>
            <person name="Konkel M.K."/>
            <person name="Lee J."/>
            <person name="Smit A.F.A."/>
            <person name="Ullmer B."/>
            <person name="Wang H."/>
            <person name="Xing J."/>
            <person name="Burhans R."/>
            <person name="Cheng Z."/>
            <person name="Karro J.E."/>
            <person name="Ma J."/>
            <person name="Raney B."/>
            <person name="She X."/>
            <person name="Cox M.J."/>
            <person name="Demuth J.P."/>
            <person name="Dumas L.J."/>
            <person name="Han S.-G."/>
            <person name="Hopkins J."/>
            <person name="Karimpour-Fard A."/>
            <person name="Kim Y.H."/>
            <person name="Pollack J.R."/>
            <person name="Vinar T."/>
            <person name="Addo-Quaye C."/>
            <person name="Degenhardt J."/>
            <person name="Denby A."/>
            <person name="Hubisz M.J."/>
            <person name="Indap A."/>
            <person name="Kosiol C."/>
            <person name="Lahn B.T."/>
            <person name="Lawson H.A."/>
            <person name="Marklein A."/>
            <person name="Nielsen R."/>
            <person name="Vallender E.J."/>
            <person name="Clark A.G."/>
            <person name="Ferguson B."/>
            <person name="Hernandez R.D."/>
            <person name="Hirani K."/>
            <person name="Kehrer-Sawatzki H."/>
            <person name="Kolb J."/>
            <person name="Patil S."/>
            <person name="Pu L.-L."/>
            <person name="Ren Y."/>
            <person name="Smith D.G."/>
            <person name="Wheeler D.A."/>
            <person name="Schenck I."/>
            <person name="Ball E.V."/>
            <person name="Chen R."/>
            <person name="Cooper D.N."/>
            <person name="Giardine B."/>
            <person name="Hsu F."/>
            <person name="Kent W.J."/>
            <person name="Lesk A."/>
            <person name="Nelson D.L."/>
            <person name="O'brien W.E."/>
            <person name="Pruefer K."/>
            <person name="Stenson P.D."/>
            <person name="Wallace J.C."/>
            <person name="Ke H."/>
            <person name="Liu X.-M."/>
            <person name="Wang P."/>
            <person name="Xiang A.P."/>
            <person name="Yang F."/>
            <person name="Barber G.P."/>
            <person name="Haussler D."/>
            <person name="Karolchik D."/>
            <person name="Kern A.D."/>
            <person name="Kuhn R.M."/>
            <person name="Smith K.E."/>
            <person name="Zwieg A.S."/>
        </authorList>
    </citation>
    <scope>NUCLEOTIDE SEQUENCE [LARGE SCALE GENOMIC DNA]</scope>
    <source>
        <strain evidence="2">17573</strain>
    </source>
</reference>
<keyword evidence="2" id="KW-1185">Reference proteome</keyword>
<evidence type="ECO:0000313" key="1">
    <source>
        <dbReference type="Ensembl" id="ENSMMUP00000045422.1"/>
    </source>
</evidence>
<proteinExistence type="predicted"/>
<reference evidence="1" key="4">
    <citation type="submission" date="2025-09" db="UniProtKB">
        <authorList>
            <consortium name="Ensembl"/>
        </authorList>
    </citation>
    <scope>IDENTIFICATION</scope>
    <source>
        <strain evidence="1">17573</strain>
    </source>
</reference>
<dbReference type="Bgee" id="ENSMMUG00000041153">
    <property type="expression patterns" value="Expressed in fibroblast and 21 other cell types or tissues"/>
</dbReference>
<dbReference type="VEuPathDB" id="HostDB:ENSMMUG00000041153"/>
<accession>A0A1D5QBK3</accession>
<reference evidence="1" key="3">
    <citation type="submission" date="2025-08" db="UniProtKB">
        <authorList>
            <consortium name="Ensembl"/>
        </authorList>
    </citation>
    <scope>IDENTIFICATION</scope>
    <source>
        <strain evidence="1">17573</strain>
    </source>
</reference>
<dbReference type="Proteomes" id="UP000006718">
    <property type="component" value="Chromosome 8"/>
</dbReference>
<organism evidence="1 2">
    <name type="scientific">Macaca mulatta</name>
    <name type="common">Rhesus macaque</name>
    <dbReference type="NCBI Taxonomy" id="9544"/>
    <lineage>
        <taxon>Eukaryota</taxon>
        <taxon>Metazoa</taxon>
        <taxon>Chordata</taxon>
        <taxon>Craniata</taxon>
        <taxon>Vertebrata</taxon>
        <taxon>Euteleostomi</taxon>
        <taxon>Mammalia</taxon>
        <taxon>Eutheria</taxon>
        <taxon>Euarchontoglires</taxon>
        <taxon>Primates</taxon>
        <taxon>Haplorrhini</taxon>
        <taxon>Catarrhini</taxon>
        <taxon>Cercopithecidae</taxon>
        <taxon>Cercopithecinae</taxon>
        <taxon>Macaca</taxon>
    </lineage>
</organism>
<reference evidence="1" key="2">
    <citation type="submission" date="2019-01" db="EMBL/GenBank/DDBJ databases">
        <authorList>
            <person name="Graves T."/>
            <person name="Eichler E.E."/>
            <person name="Wilson R.K."/>
        </authorList>
    </citation>
    <scope>NUCLEOTIDE SEQUENCE [LARGE SCALE GENOMIC DNA]</scope>
    <source>
        <strain evidence="1">17573</strain>
    </source>
</reference>
<protein>
    <submittedName>
        <fullName evidence="1">Uncharacterized protein</fullName>
    </submittedName>
</protein>
<dbReference type="Ensembl" id="ENSMMUT00000055769.2">
    <property type="protein sequence ID" value="ENSMMUP00000045422.1"/>
    <property type="gene ID" value="ENSMMUG00000041153.2"/>
</dbReference>
<evidence type="ECO:0000313" key="2">
    <source>
        <dbReference type="Proteomes" id="UP000006718"/>
    </source>
</evidence>
<dbReference type="AlphaFoldDB" id="A0A1D5QBK3"/>